<proteinExistence type="predicted"/>
<dbReference type="SUPFAM" id="SSF51430">
    <property type="entry name" value="NAD(P)-linked oxidoreductase"/>
    <property type="match status" value="1"/>
</dbReference>
<feature type="binding site" evidence="8">
    <location>
        <position position="116"/>
    </location>
    <ligand>
        <name>substrate</name>
    </ligand>
</feature>
<dbReference type="InterPro" id="IPR023210">
    <property type="entry name" value="NADP_OxRdtase_dom"/>
</dbReference>
<gene>
    <name evidence="11" type="ORF">BOH78_1484</name>
    <name evidence="12" type="ORF">CAS74_000705</name>
</gene>
<evidence type="ECO:0000256" key="6">
    <source>
        <dbReference type="ARBA" id="ARBA00081322"/>
    </source>
</evidence>
<evidence type="ECO:0000256" key="3">
    <source>
        <dbReference type="ARBA" id="ARBA00051098"/>
    </source>
</evidence>
<comment type="catalytic activity">
    <reaction evidence="3">
        <text>isatin + NADPH + H(+) = 3-hydroxyindolin-2-one + NADP(+)</text>
        <dbReference type="Rhea" id="RHEA:68608"/>
        <dbReference type="ChEBI" id="CHEBI:15378"/>
        <dbReference type="ChEBI" id="CHEBI:27539"/>
        <dbReference type="ChEBI" id="CHEBI:28536"/>
        <dbReference type="ChEBI" id="CHEBI:57783"/>
        <dbReference type="ChEBI" id="CHEBI:58349"/>
    </reaction>
</comment>
<dbReference type="PANTHER" id="PTHR43827:SF13">
    <property type="entry name" value="ALDO_KETO REDUCTASE FAMILY PROTEIN"/>
    <property type="match status" value="1"/>
</dbReference>
<dbReference type="PROSITE" id="PS00063">
    <property type="entry name" value="ALDOKETO_REDUCTASE_3"/>
    <property type="match status" value="1"/>
</dbReference>
<evidence type="ECO:0000256" key="8">
    <source>
        <dbReference type="PIRSR" id="PIRSR000097-2"/>
    </source>
</evidence>
<dbReference type="Gene3D" id="3.20.20.100">
    <property type="entry name" value="NADP-dependent oxidoreductase domain"/>
    <property type="match status" value="1"/>
</dbReference>
<dbReference type="InterPro" id="IPR018170">
    <property type="entry name" value="Aldo/ket_reductase_CS"/>
</dbReference>
<protein>
    <recommendedName>
        <fullName evidence="5">2-dehydropantolactone reductase</fullName>
        <ecNumber evidence="4">1.1.1.358</ecNumber>
    </recommendedName>
    <alternativeName>
        <fullName evidence="5">2-dehydropantolactone reductase</fullName>
    </alternativeName>
    <alternativeName>
        <fullName evidence="6">Ketopantoyl-lactone reductase</fullName>
    </alternativeName>
</protein>
<dbReference type="PROSITE" id="PS00062">
    <property type="entry name" value="ALDOKETO_REDUCTASE_2"/>
    <property type="match status" value="1"/>
</dbReference>
<evidence type="ECO:0000256" key="1">
    <source>
        <dbReference type="ARBA" id="ARBA00023002"/>
    </source>
</evidence>
<comment type="catalytic activity">
    <reaction evidence="2">
        <text>(R)-pantolactone + NADP(+) = 2-dehydropantolactone + NADPH + H(+)</text>
        <dbReference type="Rhea" id="RHEA:18981"/>
        <dbReference type="ChEBI" id="CHEBI:15378"/>
        <dbReference type="ChEBI" id="CHEBI:16719"/>
        <dbReference type="ChEBI" id="CHEBI:18395"/>
        <dbReference type="ChEBI" id="CHEBI:57783"/>
        <dbReference type="ChEBI" id="CHEBI:58349"/>
        <dbReference type="EC" id="1.1.1.358"/>
    </reaction>
</comment>
<sequence length="290" mass="33028">MTIPSYRTLNSGHKIPSIALGVYQTPPHETAAVVFAALESGYRHIDCAQFYENEEEACRGIAKWIAKDPSRNKREHVFYTTKIFDPDHGYARTNKAIELSLERAKEIGYIDLLLLHSPQSDYERRHGSWMAFQEFVESGKVKSIGVSNYGIKHLKELLEYPDLKTKPAVNQLELHPWLTRNDLTAYTANQGLLVEAYTPLVRARKMDDPTLLKVAEDHNRTPAQILINWSLSKGFIPLPKTATVSRLASNFEAMQFQLSKKQVDTLDALNEGMHICWNPSTYPLDNERQA</sequence>
<evidence type="ECO:0000313" key="14">
    <source>
        <dbReference type="Proteomes" id="UP000195871"/>
    </source>
</evidence>
<evidence type="ECO:0000313" key="11">
    <source>
        <dbReference type="EMBL" id="ONH75981.1"/>
    </source>
</evidence>
<dbReference type="VEuPathDB" id="FungiDB:C5L36_0C06860"/>
<dbReference type="AlphaFoldDB" id="A0A1V2LQV2"/>
<dbReference type="PANTHER" id="PTHR43827">
    <property type="entry name" value="2,5-DIKETO-D-GLUCONIC ACID REDUCTASE"/>
    <property type="match status" value="1"/>
</dbReference>
<reference evidence="12 14" key="3">
    <citation type="submission" date="2017-05" db="EMBL/GenBank/DDBJ databases">
        <title>The Genome Sequence of Candida krusei Ckrusei653.</title>
        <authorList>
            <person name="Cuomo C."/>
            <person name="Forche A."/>
            <person name="Young S."/>
            <person name="Abouelleil A."/>
            <person name="Cao P."/>
            <person name="Chapman S."/>
            <person name="Cusick C."/>
            <person name="Shea T."/>
            <person name="Nusbaum C."/>
            <person name="Birren B."/>
        </authorList>
    </citation>
    <scope>NUCLEOTIDE SEQUENCE [LARGE SCALE GENOMIC DNA]</scope>
    <source>
        <strain evidence="12 14">Ckrusei653</strain>
    </source>
</reference>
<evidence type="ECO:0000256" key="7">
    <source>
        <dbReference type="PIRSR" id="PIRSR000097-1"/>
    </source>
</evidence>
<dbReference type="GO" id="GO:0047011">
    <property type="term" value="F:2-dehydropantolactone reductase (A-specific) activity"/>
    <property type="evidence" value="ECO:0007669"/>
    <property type="project" value="UniProtKB-ARBA"/>
</dbReference>
<dbReference type="EC" id="1.1.1.358" evidence="4"/>
<dbReference type="PRINTS" id="PR00069">
    <property type="entry name" value="ALDKETRDTASE"/>
</dbReference>
<dbReference type="GO" id="GO:0042180">
    <property type="term" value="P:ketone metabolic process"/>
    <property type="evidence" value="ECO:0007669"/>
    <property type="project" value="UniProtKB-ARBA"/>
</dbReference>
<dbReference type="EMBL" id="MQVM01000005">
    <property type="protein sequence ID" value="ONH75981.1"/>
    <property type="molecule type" value="Genomic_DNA"/>
</dbReference>
<dbReference type="InterPro" id="IPR020471">
    <property type="entry name" value="AKR"/>
</dbReference>
<evidence type="ECO:0000256" key="4">
    <source>
        <dbReference type="ARBA" id="ARBA00066965"/>
    </source>
</evidence>
<feature type="active site" description="Proton donor" evidence="7">
    <location>
        <position position="51"/>
    </location>
</feature>
<evidence type="ECO:0000313" key="13">
    <source>
        <dbReference type="Proteomes" id="UP000189274"/>
    </source>
</evidence>
<organism evidence="11 13">
    <name type="scientific">Pichia kudriavzevii</name>
    <name type="common">Yeast</name>
    <name type="synonym">Issatchenkia orientalis</name>
    <dbReference type="NCBI Taxonomy" id="4909"/>
    <lineage>
        <taxon>Eukaryota</taxon>
        <taxon>Fungi</taxon>
        <taxon>Dikarya</taxon>
        <taxon>Ascomycota</taxon>
        <taxon>Saccharomycotina</taxon>
        <taxon>Pichiomycetes</taxon>
        <taxon>Pichiales</taxon>
        <taxon>Pichiaceae</taxon>
        <taxon>Pichia</taxon>
    </lineage>
</organism>
<evidence type="ECO:0000256" key="9">
    <source>
        <dbReference type="PIRSR" id="PIRSR000097-3"/>
    </source>
</evidence>
<dbReference type="InterPro" id="IPR036812">
    <property type="entry name" value="NAD(P)_OxRdtase_dom_sf"/>
</dbReference>
<evidence type="ECO:0000313" key="12">
    <source>
        <dbReference type="EMBL" id="OUT24318.1"/>
    </source>
</evidence>
<dbReference type="CDD" id="cd19071">
    <property type="entry name" value="AKR_AKR1-5-like"/>
    <property type="match status" value="1"/>
</dbReference>
<comment type="caution">
    <text evidence="11">The sequence shown here is derived from an EMBL/GenBank/DDBJ whole genome shotgun (WGS) entry which is preliminary data.</text>
</comment>
<evidence type="ECO:0000256" key="5">
    <source>
        <dbReference type="ARBA" id="ARBA00079693"/>
    </source>
</evidence>
<dbReference type="Proteomes" id="UP000195871">
    <property type="component" value="Unassembled WGS sequence"/>
</dbReference>
<dbReference type="PIRSF" id="PIRSF000097">
    <property type="entry name" value="AKR"/>
    <property type="match status" value="1"/>
</dbReference>
<reference evidence="13" key="1">
    <citation type="journal article" date="2017" name="Genome Announc.">
        <title>Genome sequences of Cyberlindnera fabianii 65, Pichia kudriavzevii 129, and Saccharomyces cerevisiae 131 isolated from fermented masau fruits in Zimbabwe.</title>
        <authorList>
            <person name="van Rijswijck I.M.H."/>
            <person name="Derks M.F.L."/>
            <person name="Abee T."/>
            <person name="de Ridder D."/>
            <person name="Smid E.J."/>
        </authorList>
    </citation>
    <scope>NUCLEOTIDE SEQUENCE [LARGE SCALE GENOMIC DNA]</scope>
    <source>
        <strain evidence="13">129</strain>
    </source>
</reference>
<evidence type="ECO:0000259" key="10">
    <source>
        <dbReference type="Pfam" id="PF00248"/>
    </source>
</evidence>
<dbReference type="FunFam" id="3.20.20.100:FF:000002">
    <property type="entry name" value="2,5-diketo-D-gluconic acid reductase A"/>
    <property type="match status" value="1"/>
</dbReference>
<feature type="domain" description="NADP-dependent oxidoreductase" evidence="10">
    <location>
        <begin position="24"/>
        <end position="271"/>
    </location>
</feature>
<dbReference type="EMBL" id="NHMM01000001">
    <property type="protein sequence ID" value="OUT24318.1"/>
    <property type="molecule type" value="Genomic_DNA"/>
</dbReference>
<reference evidence="11" key="2">
    <citation type="submission" date="2017-01" db="EMBL/GenBank/DDBJ databases">
        <authorList>
            <person name="Mah S.A."/>
            <person name="Swanson W.J."/>
            <person name="Moy G.W."/>
            <person name="Vacquier V.D."/>
        </authorList>
    </citation>
    <scope>NUCLEOTIDE SEQUENCE [LARGE SCALE GENOMIC DNA]</scope>
    <source>
        <strain evidence="11">129</strain>
    </source>
</reference>
<keyword evidence="1" id="KW-0560">Oxidoreductase</keyword>
<name>A0A1V2LQV2_PICKU</name>
<dbReference type="Proteomes" id="UP000189274">
    <property type="component" value="Unassembled WGS sequence"/>
</dbReference>
<feature type="site" description="Lowers pKa of active site Tyr" evidence="9">
    <location>
        <position position="82"/>
    </location>
</feature>
<accession>A0A1V2LQV2</accession>
<evidence type="ECO:0000256" key="2">
    <source>
        <dbReference type="ARBA" id="ARBA00050878"/>
    </source>
</evidence>
<dbReference type="Pfam" id="PF00248">
    <property type="entry name" value="Aldo_ket_red"/>
    <property type="match status" value="1"/>
</dbReference>